<evidence type="ECO:0000313" key="2">
    <source>
        <dbReference type="EMBL" id="KAK7426275.1"/>
    </source>
</evidence>
<accession>A0ABR1HZN0</accession>
<feature type="compositionally biased region" description="Basic residues" evidence="1">
    <location>
        <begin position="238"/>
        <end position="247"/>
    </location>
</feature>
<comment type="caution">
    <text evidence="2">The sequence shown here is derived from an EMBL/GenBank/DDBJ whole genome shotgun (WGS) entry which is preliminary data.</text>
</comment>
<proteinExistence type="predicted"/>
<feature type="compositionally biased region" description="Polar residues" evidence="1">
    <location>
        <begin position="141"/>
        <end position="153"/>
    </location>
</feature>
<feature type="region of interest" description="Disordered" evidence="1">
    <location>
        <begin position="1"/>
        <end position="48"/>
    </location>
</feature>
<sequence length="254" mass="27293">MAALLIPSPSTPAQRRHPEHHLPPSPTSLSSMNQEHGSAAVADTGEQSIVSRTTIENLQDAVDSMISLIRPEQGTMVDVEISFRPPPSMNIRMRFIPPRVFASRPGIVLTEHTDFITMENRVPGPQPALTPVSPPLGPRTMRTQGYGQPQNGPSPGFQGTRIPSMQSVQSGASFAPRGSYGGGYGSGGHTGGHGCGGRSRAAQPRPQQQADASAGPGQKRKRGNKSEKQKKRDSDRQKSRRALRRSLKSGQQPE</sequence>
<dbReference type="EMBL" id="JAZAVK010000068">
    <property type="protein sequence ID" value="KAK7426275.1"/>
    <property type="molecule type" value="Genomic_DNA"/>
</dbReference>
<dbReference type="Proteomes" id="UP001498421">
    <property type="component" value="Unassembled WGS sequence"/>
</dbReference>
<keyword evidence="3" id="KW-1185">Reference proteome</keyword>
<reference evidence="2 3" key="1">
    <citation type="journal article" date="2025" name="Microbiol. Resour. Announc.">
        <title>Draft genome sequences for Neonectria magnoliae and Neonectria punicea, canker pathogens of Liriodendron tulipifera and Acer saccharum in West Virginia.</title>
        <authorList>
            <person name="Petronek H.M."/>
            <person name="Kasson M.T."/>
            <person name="Metheny A.M."/>
            <person name="Stauder C.M."/>
            <person name="Lovett B."/>
            <person name="Lynch S.C."/>
            <person name="Garnas J.R."/>
            <person name="Kasson L.R."/>
            <person name="Stajich J.E."/>
        </authorList>
    </citation>
    <scope>NUCLEOTIDE SEQUENCE [LARGE SCALE GENOMIC DNA]</scope>
    <source>
        <strain evidence="2 3">NRRL 64651</strain>
    </source>
</reference>
<feature type="compositionally biased region" description="Gly residues" evidence="1">
    <location>
        <begin position="179"/>
        <end position="197"/>
    </location>
</feature>
<organism evidence="2 3">
    <name type="scientific">Neonectria magnoliae</name>
    <dbReference type="NCBI Taxonomy" id="2732573"/>
    <lineage>
        <taxon>Eukaryota</taxon>
        <taxon>Fungi</taxon>
        <taxon>Dikarya</taxon>
        <taxon>Ascomycota</taxon>
        <taxon>Pezizomycotina</taxon>
        <taxon>Sordariomycetes</taxon>
        <taxon>Hypocreomycetidae</taxon>
        <taxon>Hypocreales</taxon>
        <taxon>Nectriaceae</taxon>
        <taxon>Neonectria</taxon>
    </lineage>
</organism>
<evidence type="ECO:0000256" key="1">
    <source>
        <dbReference type="SAM" id="MobiDB-lite"/>
    </source>
</evidence>
<name>A0ABR1HZN0_9HYPO</name>
<feature type="compositionally biased region" description="Basic and acidic residues" evidence="1">
    <location>
        <begin position="224"/>
        <end position="237"/>
    </location>
</feature>
<feature type="region of interest" description="Disordered" evidence="1">
    <location>
        <begin position="119"/>
        <end position="254"/>
    </location>
</feature>
<feature type="compositionally biased region" description="Low complexity" evidence="1">
    <location>
        <begin position="198"/>
        <end position="214"/>
    </location>
</feature>
<evidence type="ECO:0000313" key="3">
    <source>
        <dbReference type="Proteomes" id="UP001498421"/>
    </source>
</evidence>
<protein>
    <submittedName>
        <fullName evidence="2">Uncharacterized protein</fullName>
    </submittedName>
</protein>
<feature type="compositionally biased region" description="Pro residues" evidence="1">
    <location>
        <begin position="124"/>
        <end position="137"/>
    </location>
</feature>
<feature type="compositionally biased region" description="Polar residues" evidence="1">
    <location>
        <begin position="161"/>
        <end position="172"/>
    </location>
</feature>
<gene>
    <name evidence="2" type="ORF">QQZ08_007175</name>
</gene>